<protein>
    <submittedName>
        <fullName evidence="3">Uncharacterized protein</fullName>
    </submittedName>
</protein>
<evidence type="ECO:0000313" key="3">
    <source>
        <dbReference type="EMBL" id="ROQ00171.1"/>
    </source>
</evidence>
<sequence length="116" mass="12881">MQESGVPGEPVERHPGDDPRLAGLETSWVWRRRAVWLTLLFCMGGLFWLMGWGRHDSRLHETIASALALLLGSVVMAYIAGATYDDRSRRQTWAGWEASRLATAAQRRDDQGAAAG</sequence>
<feature type="compositionally biased region" description="Basic and acidic residues" evidence="1">
    <location>
        <begin position="10"/>
        <end position="20"/>
    </location>
</feature>
<keyword evidence="2" id="KW-0812">Transmembrane</keyword>
<gene>
    <name evidence="3" type="ORF">EDC65_1967</name>
</gene>
<evidence type="ECO:0000256" key="1">
    <source>
        <dbReference type="SAM" id="MobiDB-lite"/>
    </source>
</evidence>
<reference evidence="3 4" key="1">
    <citation type="submission" date="2018-11" db="EMBL/GenBank/DDBJ databases">
        <title>Genomic Encyclopedia of Type Strains, Phase IV (KMG-IV): sequencing the most valuable type-strain genomes for metagenomic binning, comparative biology and taxonomic classification.</title>
        <authorList>
            <person name="Goeker M."/>
        </authorList>
    </citation>
    <scope>NUCLEOTIDE SEQUENCE [LARGE SCALE GENOMIC DNA]</scope>
    <source>
        <strain evidence="3 4">DSM 5900</strain>
    </source>
</reference>
<evidence type="ECO:0000313" key="4">
    <source>
        <dbReference type="Proteomes" id="UP000278222"/>
    </source>
</evidence>
<evidence type="ECO:0000256" key="2">
    <source>
        <dbReference type="SAM" id="Phobius"/>
    </source>
</evidence>
<keyword evidence="4" id="KW-1185">Reference proteome</keyword>
<accession>A0A3N1M905</accession>
<keyword evidence="2" id="KW-1133">Transmembrane helix</keyword>
<name>A0A3N1M905_9PROT</name>
<dbReference type="EMBL" id="RJKX01000013">
    <property type="protein sequence ID" value="ROQ00171.1"/>
    <property type="molecule type" value="Genomic_DNA"/>
</dbReference>
<feature type="transmembrane region" description="Helical" evidence="2">
    <location>
        <begin position="63"/>
        <end position="81"/>
    </location>
</feature>
<comment type="caution">
    <text evidence="3">The sequence shown here is derived from an EMBL/GenBank/DDBJ whole genome shotgun (WGS) entry which is preliminary data.</text>
</comment>
<feature type="transmembrane region" description="Helical" evidence="2">
    <location>
        <begin position="34"/>
        <end position="51"/>
    </location>
</feature>
<keyword evidence="2" id="KW-0472">Membrane</keyword>
<organism evidence="3 4">
    <name type="scientific">Stella humosa</name>
    <dbReference type="NCBI Taxonomy" id="94"/>
    <lineage>
        <taxon>Bacteria</taxon>
        <taxon>Pseudomonadati</taxon>
        <taxon>Pseudomonadota</taxon>
        <taxon>Alphaproteobacteria</taxon>
        <taxon>Rhodospirillales</taxon>
        <taxon>Stellaceae</taxon>
        <taxon>Stella</taxon>
    </lineage>
</organism>
<feature type="region of interest" description="Disordered" evidence="1">
    <location>
        <begin position="1"/>
        <end position="21"/>
    </location>
</feature>
<dbReference type="AlphaFoldDB" id="A0A3N1M905"/>
<dbReference type="Proteomes" id="UP000278222">
    <property type="component" value="Unassembled WGS sequence"/>
</dbReference>
<proteinExistence type="predicted"/>